<evidence type="ECO:0000313" key="7">
    <source>
        <dbReference type="Proteomes" id="UP000278327"/>
    </source>
</evidence>
<name>A0A3N0AZT6_9ACTN</name>
<evidence type="ECO:0000313" key="6">
    <source>
        <dbReference type="EMBL" id="RNL40110.1"/>
    </source>
</evidence>
<reference evidence="6 7" key="1">
    <citation type="journal article" date="2019" name="Microbiol. Resour. Announc.">
        <title>Draft Genome Sequences of Type Strains of Gordonibacter faecihominis, Paraeggerthella hongkongensis, Parvibacter caecicola,Slackia equolifaciens, Slackia faecicanis, and Slackia isoflavoniconvertens.</title>
        <authorList>
            <person name="Danylec N."/>
            <person name="Stoll D.A."/>
            <person name="Dotsch A."/>
            <person name="Huch M."/>
        </authorList>
    </citation>
    <scope>NUCLEOTIDE SEQUENCE [LARGE SCALE GENOMIC DNA]</scope>
    <source>
        <strain evidence="6 7">DSM 18785</strain>
    </source>
</reference>
<accession>A0A3N0AZT6</accession>
<protein>
    <submittedName>
        <fullName evidence="6">PIN domain nuclease</fullName>
    </submittedName>
</protein>
<dbReference type="InterPro" id="IPR029060">
    <property type="entry name" value="PIN-like_dom_sf"/>
</dbReference>
<proteinExistence type="predicted"/>
<gene>
    <name evidence="6" type="ORF">DMP10_00690</name>
</gene>
<comment type="caution">
    <text evidence="6">The sequence shown here is derived from an EMBL/GenBank/DDBJ whole genome shotgun (WGS) entry which is preliminary data.</text>
</comment>
<evidence type="ECO:0000256" key="1">
    <source>
        <dbReference type="ARBA" id="ARBA00022722"/>
    </source>
</evidence>
<feature type="domain" description="PIN" evidence="5">
    <location>
        <begin position="10"/>
        <end position="124"/>
    </location>
</feature>
<evidence type="ECO:0000256" key="4">
    <source>
        <dbReference type="ARBA" id="ARBA00022842"/>
    </source>
</evidence>
<keyword evidence="4" id="KW-0460">Magnesium</keyword>
<dbReference type="SUPFAM" id="SSF88723">
    <property type="entry name" value="PIN domain-like"/>
    <property type="match status" value="1"/>
</dbReference>
<dbReference type="GO" id="GO:0046872">
    <property type="term" value="F:metal ion binding"/>
    <property type="evidence" value="ECO:0007669"/>
    <property type="project" value="UniProtKB-KW"/>
</dbReference>
<organism evidence="6 7">
    <name type="scientific">Adlercreutzia equolifaciens subsp. celatus DSM 18785</name>
    <dbReference type="NCBI Taxonomy" id="1121021"/>
    <lineage>
        <taxon>Bacteria</taxon>
        <taxon>Bacillati</taxon>
        <taxon>Actinomycetota</taxon>
        <taxon>Coriobacteriia</taxon>
        <taxon>Eggerthellales</taxon>
        <taxon>Eggerthellaceae</taxon>
        <taxon>Adlercreutzia</taxon>
    </lineage>
</organism>
<dbReference type="Gene3D" id="3.40.50.1010">
    <property type="entry name" value="5'-nuclease"/>
    <property type="match status" value="1"/>
</dbReference>
<evidence type="ECO:0000259" key="5">
    <source>
        <dbReference type="Pfam" id="PF01850"/>
    </source>
</evidence>
<dbReference type="GO" id="GO:0004518">
    <property type="term" value="F:nuclease activity"/>
    <property type="evidence" value="ECO:0007669"/>
    <property type="project" value="UniProtKB-KW"/>
</dbReference>
<keyword evidence="3" id="KW-0378">Hydrolase</keyword>
<evidence type="ECO:0000256" key="2">
    <source>
        <dbReference type="ARBA" id="ARBA00022723"/>
    </source>
</evidence>
<dbReference type="Proteomes" id="UP000278327">
    <property type="component" value="Unassembled WGS sequence"/>
</dbReference>
<keyword evidence="2" id="KW-0479">Metal-binding</keyword>
<dbReference type="AlphaFoldDB" id="A0A3N0AZT6"/>
<evidence type="ECO:0000256" key="3">
    <source>
        <dbReference type="ARBA" id="ARBA00022801"/>
    </source>
</evidence>
<keyword evidence="1" id="KW-0540">Nuclease</keyword>
<sequence length="129" mass="14710">MRWRRSMSTFLDTNCLLRYLLADIKDQFETVCRHVENGACTSPEFVAECVYVLGGTVYGFDRTDVANTMTALLDDIACEHEAAVRYALELYRNHTLDFADCMLAARFVVEGTPVLTFDKKLNRLLEELA</sequence>
<keyword evidence="7" id="KW-1185">Reference proteome</keyword>
<dbReference type="GO" id="GO:0016787">
    <property type="term" value="F:hydrolase activity"/>
    <property type="evidence" value="ECO:0007669"/>
    <property type="project" value="UniProtKB-KW"/>
</dbReference>
<dbReference type="Pfam" id="PF01850">
    <property type="entry name" value="PIN"/>
    <property type="match status" value="1"/>
</dbReference>
<dbReference type="InterPro" id="IPR002716">
    <property type="entry name" value="PIN_dom"/>
</dbReference>
<dbReference type="EMBL" id="QICA01000001">
    <property type="protein sequence ID" value="RNL40110.1"/>
    <property type="molecule type" value="Genomic_DNA"/>
</dbReference>